<evidence type="ECO:0000313" key="3">
    <source>
        <dbReference type="Proteomes" id="UP000228380"/>
    </source>
</evidence>
<protein>
    <submittedName>
        <fullName evidence="4">Protein MODIFIER OF SNC1 11-like isoform X1</fullName>
    </submittedName>
</protein>
<dbReference type="GeneID" id="103706631"/>
<dbReference type="RefSeq" id="XP_008789010.1">
    <property type="nucleotide sequence ID" value="XM_008790788.4"/>
</dbReference>
<feature type="domain" description="THO1-MOS11 C-terminal" evidence="2">
    <location>
        <begin position="100"/>
        <end position="134"/>
    </location>
</feature>
<dbReference type="AlphaFoldDB" id="A0A8B7C0B8"/>
<dbReference type="KEGG" id="pda:103706631"/>
<evidence type="ECO:0000259" key="2">
    <source>
        <dbReference type="Pfam" id="PF18592"/>
    </source>
</evidence>
<gene>
    <name evidence="4" type="primary">LOC103706631</name>
</gene>
<feature type="compositionally biased region" description="Polar residues" evidence="1">
    <location>
        <begin position="135"/>
        <end position="146"/>
    </location>
</feature>
<dbReference type="GO" id="GO:0016973">
    <property type="term" value="P:poly(A)+ mRNA export from nucleus"/>
    <property type="evidence" value="ECO:0007669"/>
    <property type="project" value="InterPro"/>
</dbReference>
<dbReference type="Pfam" id="PF18592">
    <property type="entry name" value="Tho1_MOS11_C"/>
    <property type="match status" value="1"/>
</dbReference>
<feature type="compositionally biased region" description="Basic and acidic residues" evidence="1">
    <location>
        <begin position="122"/>
        <end position="132"/>
    </location>
</feature>
<dbReference type="PANTHER" id="PTHR47701">
    <property type="entry name" value="PROTEIN MODIFIER OF SNC1 11"/>
    <property type="match status" value="1"/>
</dbReference>
<dbReference type="InterPro" id="IPR040746">
    <property type="entry name" value="THO1_MOS11_C"/>
</dbReference>
<feature type="compositionally biased region" description="Basic and acidic residues" evidence="1">
    <location>
        <begin position="178"/>
        <end position="196"/>
    </location>
</feature>
<evidence type="ECO:0000256" key="1">
    <source>
        <dbReference type="SAM" id="MobiDB-lite"/>
    </source>
</evidence>
<reference evidence="4" key="2">
    <citation type="submission" date="2025-08" db="UniProtKB">
        <authorList>
            <consortium name="RefSeq"/>
        </authorList>
    </citation>
    <scope>IDENTIFICATION</scope>
    <source>
        <tissue evidence="4">Young leaves</tissue>
    </source>
</reference>
<accession>A0A8B7C0B8</accession>
<feature type="region of interest" description="Disordered" evidence="1">
    <location>
        <begin position="122"/>
        <end position="150"/>
    </location>
</feature>
<dbReference type="OrthoDB" id="5837849at2759"/>
<dbReference type="Proteomes" id="UP000228380">
    <property type="component" value="Chromosome 13"/>
</dbReference>
<sequence>MEPQIPEGKEPQKKTGKKPLDTPPPAPAVVASSNKPLEDPTPPHTSTSLAEQPADHGNAGEQRKEGGGEGVEQKGPKIQASGTTSVGPSSATAVAAAAGAATDLQKKLRRAERFGMPVLLTEEEKRNSRAERFGTGSTLHGIQNAGQLEEQKRKARVEKFGLKVHAPVDEEAKKKARLERFAPDSKTGTTEEEKRQARAIRFSQTSGTSQAHGKANSELKMASVANTR</sequence>
<dbReference type="GO" id="GO:0005634">
    <property type="term" value="C:nucleus"/>
    <property type="evidence" value="ECO:0007669"/>
    <property type="project" value="TreeGrafter"/>
</dbReference>
<feature type="region of interest" description="Disordered" evidence="1">
    <location>
        <begin position="1"/>
        <end position="94"/>
    </location>
</feature>
<feature type="compositionally biased region" description="Polar residues" evidence="1">
    <location>
        <begin position="202"/>
        <end position="211"/>
    </location>
</feature>
<evidence type="ECO:0000313" key="4">
    <source>
        <dbReference type="RefSeq" id="XP_008789010.1"/>
    </source>
</evidence>
<proteinExistence type="predicted"/>
<feature type="compositionally biased region" description="Basic and acidic residues" evidence="1">
    <location>
        <begin position="61"/>
        <end position="75"/>
    </location>
</feature>
<dbReference type="InterPro" id="IPR044209">
    <property type="entry name" value="MOS11"/>
</dbReference>
<organism evidence="3 4">
    <name type="scientific">Phoenix dactylifera</name>
    <name type="common">Date palm</name>
    <dbReference type="NCBI Taxonomy" id="42345"/>
    <lineage>
        <taxon>Eukaryota</taxon>
        <taxon>Viridiplantae</taxon>
        <taxon>Streptophyta</taxon>
        <taxon>Embryophyta</taxon>
        <taxon>Tracheophyta</taxon>
        <taxon>Spermatophyta</taxon>
        <taxon>Magnoliopsida</taxon>
        <taxon>Liliopsida</taxon>
        <taxon>Arecaceae</taxon>
        <taxon>Coryphoideae</taxon>
        <taxon>Phoeniceae</taxon>
        <taxon>Phoenix</taxon>
    </lineage>
</organism>
<feature type="region of interest" description="Disordered" evidence="1">
    <location>
        <begin position="178"/>
        <end position="228"/>
    </location>
</feature>
<reference evidence="3" key="1">
    <citation type="journal article" date="2019" name="Nat. Commun.">
        <title>Genome-wide association mapping of date palm fruit traits.</title>
        <authorList>
            <person name="Hazzouri K.M."/>
            <person name="Gros-Balthazard M."/>
            <person name="Flowers J.M."/>
            <person name="Copetti D."/>
            <person name="Lemansour A."/>
            <person name="Lebrun M."/>
            <person name="Masmoudi K."/>
            <person name="Ferrand S."/>
            <person name="Dhar M.I."/>
            <person name="Fresquez Z.A."/>
            <person name="Rosas U."/>
            <person name="Zhang J."/>
            <person name="Talag J."/>
            <person name="Lee S."/>
            <person name="Kudrna D."/>
            <person name="Powell R.F."/>
            <person name="Leitch I.J."/>
            <person name="Krueger R.R."/>
            <person name="Wing R.A."/>
            <person name="Amiri K.M.A."/>
            <person name="Purugganan M.D."/>
        </authorList>
    </citation>
    <scope>NUCLEOTIDE SEQUENCE [LARGE SCALE GENOMIC DNA]</scope>
    <source>
        <strain evidence="3">cv. Khalas</strain>
    </source>
</reference>
<feature type="compositionally biased region" description="Low complexity" evidence="1">
    <location>
        <begin position="80"/>
        <end position="94"/>
    </location>
</feature>
<name>A0A8B7C0B8_PHODC</name>
<dbReference type="PANTHER" id="PTHR47701:SF2">
    <property type="entry name" value="PROTEIN MODIFIER OF SNC1 11"/>
    <property type="match status" value="1"/>
</dbReference>
<keyword evidence="3" id="KW-1185">Reference proteome</keyword>